<feature type="region of interest" description="Disordered" evidence="1">
    <location>
        <begin position="366"/>
        <end position="407"/>
    </location>
</feature>
<dbReference type="AlphaFoldDB" id="A0A8J3YEN4"/>
<feature type="compositionally biased region" description="Basic and acidic residues" evidence="1">
    <location>
        <begin position="384"/>
        <end position="407"/>
    </location>
</feature>
<comment type="caution">
    <text evidence="2">The sequence shown here is derived from an EMBL/GenBank/DDBJ whole genome shotgun (WGS) entry which is preliminary data.</text>
</comment>
<evidence type="ECO:0000313" key="2">
    <source>
        <dbReference type="EMBL" id="GIJ43621.1"/>
    </source>
</evidence>
<evidence type="ECO:0000313" key="3">
    <source>
        <dbReference type="Proteomes" id="UP000619260"/>
    </source>
</evidence>
<evidence type="ECO:0008006" key="4">
    <source>
        <dbReference type="Google" id="ProtNLM"/>
    </source>
</evidence>
<dbReference type="InterPro" id="IPR024079">
    <property type="entry name" value="MetalloPept_cat_dom_sf"/>
</dbReference>
<proteinExistence type="predicted"/>
<dbReference type="Gene3D" id="3.40.390.10">
    <property type="entry name" value="Collagenase (Catalytic Domain)"/>
    <property type="match status" value="1"/>
</dbReference>
<reference evidence="2" key="1">
    <citation type="submission" date="2021-01" db="EMBL/GenBank/DDBJ databases">
        <title>Whole genome shotgun sequence of Virgisporangium aliadipatigenens NBRC 105644.</title>
        <authorList>
            <person name="Komaki H."/>
            <person name="Tamura T."/>
        </authorList>
    </citation>
    <scope>NUCLEOTIDE SEQUENCE</scope>
    <source>
        <strain evidence="2">NBRC 105644</strain>
    </source>
</reference>
<accession>A0A8J3YEN4</accession>
<sequence>MIPHARVRRGAKRAAAGSVSERAPTVACGAARSPIRRTDVSEPSFQDLRADDFVLESLPDEVLASMERRDRELVDLPFIDVGLESLVADVQAWRPGQRIRVAFLGGNTELHESIESATREITEIANIILDFRDDDGSFRTWSITDTGYGAEIRISFDQGGYFSLVGTDSIDPRIGLPHHPVGGAPHQRTLNLGGFHLARPNGWEGTVRHEFLHALSFHHEHQNMRGPCEAAFRWDDDPDYRPTRDARGAYVVDPEGRRPGIYTYLSGYPNGWPRSKVDHNLRTATDGRSLMAGPFDPASVMLYRFPALFYRSNPSPCAPAGDGQHLSDGDKRALRLLYPAAQPHVEAIELRRERLADLLDPVESDADEGLESGLQRGSTFARELASRLRQERDAISHPDARPGNRAT</sequence>
<protein>
    <recommendedName>
        <fullName evidence="4">Peptidase metallopeptidase domain-containing protein</fullName>
    </recommendedName>
</protein>
<gene>
    <name evidence="2" type="ORF">Val02_05070</name>
</gene>
<evidence type="ECO:0000256" key="1">
    <source>
        <dbReference type="SAM" id="MobiDB-lite"/>
    </source>
</evidence>
<dbReference type="SUPFAM" id="SSF55486">
    <property type="entry name" value="Metalloproteases ('zincins'), catalytic domain"/>
    <property type="match status" value="1"/>
</dbReference>
<dbReference type="GO" id="GO:0008237">
    <property type="term" value="F:metallopeptidase activity"/>
    <property type="evidence" value="ECO:0007669"/>
    <property type="project" value="InterPro"/>
</dbReference>
<organism evidence="2 3">
    <name type="scientific">Virgisporangium aliadipatigenens</name>
    <dbReference type="NCBI Taxonomy" id="741659"/>
    <lineage>
        <taxon>Bacteria</taxon>
        <taxon>Bacillati</taxon>
        <taxon>Actinomycetota</taxon>
        <taxon>Actinomycetes</taxon>
        <taxon>Micromonosporales</taxon>
        <taxon>Micromonosporaceae</taxon>
        <taxon>Virgisporangium</taxon>
    </lineage>
</organism>
<name>A0A8J3YEN4_9ACTN</name>
<dbReference type="Proteomes" id="UP000619260">
    <property type="component" value="Unassembled WGS sequence"/>
</dbReference>
<keyword evidence="3" id="KW-1185">Reference proteome</keyword>
<dbReference type="EMBL" id="BOPF01000002">
    <property type="protein sequence ID" value="GIJ43621.1"/>
    <property type="molecule type" value="Genomic_DNA"/>
</dbReference>